<evidence type="ECO:0000256" key="1">
    <source>
        <dbReference type="SAM" id="Phobius"/>
    </source>
</evidence>
<accession>A0A0S2IRI0</accession>
<keyword evidence="1" id="KW-1133">Transmembrane helix</keyword>
<keyword evidence="1" id="KW-0472">Membrane</keyword>
<name>A0A0S2IRI0_LEPBO</name>
<sequence length="145" mass="16918">MIDKIIFPKSTNRIIRSYGALLNSERKIQRYHLYHSIISRIFQHRDNGIWALLFGFSYLEILISASGFLIRRLGLADNYLGGYIMAAWLYFRGSHISYPWGKRMARHSIIFLVYSYPLALGRDSLALLSQSQNVIENSAFRLRKK</sequence>
<organism evidence="2">
    <name type="scientific">Leptospira borgpetersenii serovar Ballum</name>
    <dbReference type="NCBI Taxonomy" id="280505"/>
    <lineage>
        <taxon>Bacteria</taxon>
        <taxon>Pseudomonadati</taxon>
        <taxon>Spirochaetota</taxon>
        <taxon>Spirochaetia</taxon>
        <taxon>Leptospirales</taxon>
        <taxon>Leptospiraceae</taxon>
        <taxon>Leptospira</taxon>
    </lineage>
</organism>
<protein>
    <submittedName>
        <fullName evidence="2">Uncharacterized protein</fullName>
    </submittedName>
</protein>
<gene>
    <name evidence="2" type="ORF">LBBP_02008</name>
</gene>
<keyword evidence="1" id="KW-0812">Transmembrane</keyword>
<feature type="transmembrane region" description="Helical" evidence="1">
    <location>
        <begin position="82"/>
        <end position="101"/>
    </location>
</feature>
<dbReference type="EMBL" id="CP012029">
    <property type="protein sequence ID" value="ALO26279.1"/>
    <property type="molecule type" value="Genomic_DNA"/>
</dbReference>
<proteinExistence type="predicted"/>
<evidence type="ECO:0000313" key="3">
    <source>
        <dbReference type="Proteomes" id="UP000058857"/>
    </source>
</evidence>
<dbReference type="AlphaFoldDB" id="A0A0S2IRI0"/>
<evidence type="ECO:0000313" key="2">
    <source>
        <dbReference type="EMBL" id="ALO26279.1"/>
    </source>
</evidence>
<dbReference type="Proteomes" id="UP000058857">
    <property type="component" value="Chromosome 1"/>
</dbReference>
<feature type="transmembrane region" description="Helical" evidence="1">
    <location>
        <begin position="49"/>
        <end position="70"/>
    </location>
</feature>
<reference evidence="2 3" key="1">
    <citation type="journal article" date="2015" name="PLoS Negl. Trop. Dis.">
        <title>Distribution of Plasmids in Distinct Leptospira Pathogenic Species.</title>
        <authorList>
            <person name="Wang Y."/>
            <person name="Zhuang X."/>
            <person name="Zhong Y."/>
            <person name="Zhang C."/>
            <person name="Zhang Y."/>
            <person name="Zeng L."/>
            <person name="Zhu Y."/>
            <person name="He P."/>
            <person name="Dong K."/>
            <person name="Pal U."/>
            <person name="Guo X."/>
            <person name="Qin J."/>
        </authorList>
    </citation>
    <scope>NUCLEOTIDE SEQUENCE [LARGE SCALE GENOMIC DNA]</scope>
    <source>
        <strain evidence="2 3">56604</strain>
    </source>
</reference>